<proteinExistence type="predicted"/>
<evidence type="ECO:0000313" key="2">
    <source>
        <dbReference type="Proteomes" id="UP001602322"/>
    </source>
</evidence>
<dbReference type="EMBL" id="JBIBEG010000001">
    <property type="protein sequence ID" value="MFF5894974.1"/>
    <property type="molecule type" value="Genomic_DNA"/>
</dbReference>
<dbReference type="RefSeq" id="WP_387898411.1">
    <property type="nucleotide sequence ID" value="NZ_JBIBEG010000001.1"/>
</dbReference>
<gene>
    <name evidence="1" type="ORF">ACFY8O_03505</name>
</gene>
<reference evidence="1 2" key="1">
    <citation type="submission" date="2024-10" db="EMBL/GenBank/DDBJ databases">
        <title>The Natural Products Discovery Center: Release of the First 8490 Sequenced Strains for Exploring Actinobacteria Biosynthetic Diversity.</title>
        <authorList>
            <person name="Kalkreuter E."/>
            <person name="Kautsar S.A."/>
            <person name="Yang D."/>
            <person name="Bader C.D."/>
            <person name="Teijaro C.N."/>
            <person name="Fluegel L."/>
            <person name="Davis C.M."/>
            <person name="Simpson J.R."/>
            <person name="Lauterbach L."/>
            <person name="Steele A.D."/>
            <person name="Gui C."/>
            <person name="Meng S."/>
            <person name="Li G."/>
            <person name="Viehrig K."/>
            <person name="Ye F."/>
            <person name="Su P."/>
            <person name="Kiefer A.F."/>
            <person name="Nichols A."/>
            <person name="Cepeda A.J."/>
            <person name="Yan W."/>
            <person name="Fan B."/>
            <person name="Jiang Y."/>
            <person name="Adhikari A."/>
            <person name="Zheng C.-J."/>
            <person name="Schuster L."/>
            <person name="Cowan T.M."/>
            <person name="Smanski M.J."/>
            <person name="Chevrette M.G."/>
            <person name="De Carvalho L.P.S."/>
            <person name="Shen B."/>
        </authorList>
    </citation>
    <scope>NUCLEOTIDE SEQUENCE [LARGE SCALE GENOMIC DNA]</scope>
    <source>
        <strain evidence="1 2">NPDC012540</strain>
    </source>
</reference>
<name>A0ABW6WYT1_9ACTN</name>
<organism evidence="1 2">
    <name type="scientific">Streptomyces argenteolus</name>
    <dbReference type="NCBI Taxonomy" id="67274"/>
    <lineage>
        <taxon>Bacteria</taxon>
        <taxon>Bacillati</taxon>
        <taxon>Actinomycetota</taxon>
        <taxon>Actinomycetes</taxon>
        <taxon>Kitasatosporales</taxon>
        <taxon>Streptomycetaceae</taxon>
        <taxon>Streptomyces</taxon>
    </lineage>
</organism>
<protein>
    <recommendedName>
        <fullName evidence="3">Immunity protein 52 of polymorphic toxin system</fullName>
    </recommendedName>
</protein>
<evidence type="ECO:0000313" key="1">
    <source>
        <dbReference type="EMBL" id="MFF5894974.1"/>
    </source>
</evidence>
<comment type="caution">
    <text evidence="1">The sequence shown here is derived from an EMBL/GenBank/DDBJ whole genome shotgun (WGS) entry which is preliminary data.</text>
</comment>
<accession>A0ABW6WYT1</accession>
<evidence type="ECO:0008006" key="3">
    <source>
        <dbReference type="Google" id="ProtNLM"/>
    </source>
</evidence>
<dbReference type="Proteomes" id="UP001602322">
    <property type="component" value="Unassembled WGS sequence"/>
</dbReference>
<keyword evidence="2" id="KW-1185">Reference proteome</keyword>
<sequence length="239" mass="25057">MSSEVVVKVSWGPRPESPGELAERWLEALARLTQLSEPGPVDWRWDVEDGKGTPVPSTAEDVATVIEAGGPEKDADIVGRQAAVVGTWPDGGYAYLRAKGGGSDAYTPFTATLQLFPAAGAAAGSRAPLTDRLPDVLAALAEAWEADTGLAYDRELFNAVKSAFALRNSRPRCGWVTYLSANRAALVPADLPGPRRATADGGLVLDSGRDTDAVMAAQRALAGAGALEPLPVAEPRPLW</sequence>